<dbReference type="InterPro" id="IPR011009">
    <property type="entry name" value="Kinase-like_dom_sf"/>
</dbReference>
<dbReference type="GO" id="GO:0010389">
    <property type="term" value="P:regulation of G2/M transition of mitotic cell cycle"/>
    <property type="evidence" value="ECO:0007669"/>
    <property type="project" value="TreeGrafter"/>
</dbReference>
<dbReference type="GO" id="GO:0030332">
    <property type="term" value="F:cyclin binding"/>
    <property type="evidence" value="ECO:0007669"/>
    <property type="project" value="TreeGrafter"/>
</dbReference>
<reference evidence="5 6" key="3">
    <citation type="journal article" date="2015" name="Genome Announc.">
        <title>Draft Genome Sequence of the Archiascomycetous Yeast Saitoella complicata.</title>
        <authorList>
            <person name="Yamauchi K."/>
            <person name="Kondo S."/>
            <person name="Hamamoto M."/>
            <person name="Takahashi Y."/>
            <person name="Ogura Y."/>
            <person name="Hayashi T."/>
            <person name="Nishida H."/>
        </authorList>
    </citation>
    <scope>NUCLEOTIDE SEQUENCE [LARGE SCALE GENOMIC DNA]</scope>
    <source>
        <strain evidence="5 6">NRRL Y-17804</strain>
    </source>
</reference>
<dbReference type="InterPro" id="IPR008271">
    <property type="entry name" value="Ser/Thr_kinase_AS"/>
</dbReference>
<evidence type="ECO:0000256" key="2">
    <source>
        <dbReference type="ARBA" id="ARBA00022741"/>
    </source>
</evidence>
<dbReference type="AlphaFoldDB" id="A0A0E9NQ32"/>
<dbReference type="OrthoDB" id="413582at2759"/>
<protein>
    <recommendedName>
        <fullName evidence="4">Protein kinase domain-containing protein</fullName>
    </recommendedName>
</protein>
<feature type="domain" description="Protein kinase" evidence="4">
    <location>
        <begin position="26"/>
        <end position="324"/>
    </location>
</feature>
<dbReference type="Gene3D" id="3.30.200.20">
    <property type="entry name" value="Phosphorylase Kinase, domain 1"/>
    <property type="match status" value="1"/>
</dbReference>
<dbReference type="GO" id="GO:0000307">
    <property type="term" value="C:cyclin-dependent protein kinase holoenzyme complex"/>
    <property type="evidence" value="ECO:0007669"/>
    <property type="project" value="TreeGrafter"/>
</dbReference>
<dbReference type="PANTHER" id="PTHR24056:SF576">
    <property type="entry name" value="SERINE_THREONINE-PROTEIN KINASE CSK1"/>
    <property type="match status" value="1"/>
</dbReference>
<dbReference type="SUPFAM" id="SSF56112">
    <property type="entry name" value="Protein kinase-like (PK-like)"/>
    <property type="match status" value="1"/>
</dbReference>
<keyword evidence="3" id="KW-0067">ATP-binding</keyword>
<reference evidence="5 6" key="1">
    <citation type="journal article" date="2011" name="J. Gen. Appl. Microbiol.">
        <title>Draft genome sequencing of the enigmatic yeast Saitoella complicata.</title>
        <authorList>
            <person name="Nishida H."/>
            <person name="Hamamoto M."/>
            <person name="Sugiyama J."/>
        </authorList>
    </citation>
    <scope>NUCLEOTIDE SEQUENCE [LARGE SCALE GENOMIC DNA]</scope>
    <source>
        <strain evidence="5 6">NRRL Y-17804</strain>
    </source>
</reference>
<dbReference type="STRING" id="698492.A0A0E9NQ32"/>
<dbReference type="SMART" id="SM00220">
    <property type="entry name" value="S_TKc"/>
    <property type="match status" value="1"/>
</dbReference>
<comment type="caution">
    <text evidence="5">The sequence shown here is derived from an EMBL/GenBank/DDBJ whole genome shotgun (WGS) entry which is preliminary data.</text>
</comment>
<dbReference type="PROSITE" id="PS50011">
    <property type="entry name" value="PROTEIN_KINASE_DOM"/>
    <property type="match status" value="1"/>
</dbReference>
<dbReference type="GO" id="GO:0000082">
    <property type="term" value="P:G1/S transition of mitotic cell cycle"/>
    <property type="evidence" value="ECO:0007669"/>
    <property type="project" value="TreeGrafter"/>
</dbReference>
<dbReference type="InterPro" id="IPR000719">
    <property type="entry name" value="Prot_kinase_dom"/>
</dbReference>
<dbReference type="Proteomes" id="UP000033140">
    <property type="component" value="Unassembled WGS sequence"/>
</dbReference>
<gene>
    <name evidence="5" type="ORF">G7K_6032-t1</name>
</gene>
<dbReference type="OMA" id="FELWTVF"/>
<dbReference type="Pfam" id="PF00069">
    <property type="entry name" value="Pkinase"/>
    <property type="match status" value="1"/>
</dbReference>
<comment type="similarity">
    <text evidence="1">Belongs to the protein kinase superfamily. CMGC Ser/Thr protein kinase family. CDC2/CDKX subfamily.</text>
</comment>
<dbReference type="GO" id="GO:0005524">
    <property type="term" value="F:ATP binding"/>
    <property type="evidence" value="ECO:0007669"/>
    <property type="project" value="UniProtKB-KW"/>
</dbReference>
<dbReference type="EMBL" id="BACD03000055">
    <property type="protein sequence ID" value="GAO51944.1"/>
    <property type="molecule type" value="Genomic_DNA"/>
</dbReference>
<reference evidence="5 6" key="2">
    <citation type="journal article" date="2014" name="J. Gen. Appl. Microbiol.">
        <title>The early diverging ascomycetous budding yeast Saitoella complicata has three histone deacetylases belonging to the Clr6, Hos2, and Rpd3 lineages.</title>
        <authorList>
            <person name="Nishida H."/>
            <person name="Matsumoto T."/>
            <person name="Kondo S."/>
            <person name="Hamamoto M."/>
            <person name="Yoshikawa H."/>
        </authorList>
    </citation>
    <scope>NUCLEOTIDE SEQUENCE [LARGE SCALE GENOMIC DNA]</scope>
    <source>
        <strain evidence="5 6">NRRL Y-17804</strain>
    </source>
</reference>
<accession>A0A0E9NQ32</accession>
<sequence>MASSPIQSPTSPPGGFDERDYLLQNFTSIEPCADGASSAVSRAISILHSIPVALKFTSPHPRPPHDSLREADILEELAEERNVVELLDNFYTHANGPEEFVIAFPFYPYELGHAVASGLISHSSLLLRRHLRDINSAIAFIHSKSIIHRDIKPSNILLSSPHPSGVPRLIDFGCSFSPEFPGPSESPSNLITDVCTAYYRPPELIFGHNSYGTELDLWSWGCTIATLLSPTSTPLFNPEVEDSDLALLSTHFCTLGTPTTESWPESASFPHFSHFSFAHHEGIGIRGAMGEGVCAEGVDLVGRMVRFSQRERMTAQEATRHPFFGVEVGLGCRRHQR</sequence>
<evidence type="ECO:0000259" key="4">
    <source>
        <dbReference type="PROSITE" id="PS50011"/>
    </source>
</evidence>
<name>A0A0E9NQ32_SAICN</name>
<dbReference type="GO" id="GO:0005737">
    <property type="term" value="C:cytoplasm"/>
    <property type="evidence" value="ECO:0007669"/>
    <property type="project" value="TreeGrafter"/>
</dbReference>
<evidence type="ECO:0000313" key="5">
    <source>
        <dbReference type="EMBL" id="GAO51944.1"/>
    </source>
</evidence>
<dbReference type="Gene3D" id="1.10.510.10">
    <property type="entry name" value="Transferase(Phosphotransferase) domain 1"/>
    <property type="match status" value="1"/>
</dbReference>
<proteinExistence type="inferred from homology"/>
<keyword evidence="2" id="KW-0547">Nucleotide-binding</keyword>
<evidence type="ECO:0000256" key="3">
    <source>
        <dbReference type="ARBA" id="ARBA00022840"/>
    </source>
</evidence>
<dbReference type="PROSITE" id="PS00108">
    <property type="entry name" value="PROTEIN_KINASE_ST"/>
    <property type="match status" value="1"/>
</dbReference>
<dbReference type="PANTHER" id="PTHR24056">
    <property type="entry name" value="CELL DIVISION PROTEIN KINASE"/>
    <property type="match status" value="1"/>
</dbReference>
<dbReference type="InterPro" id="IPR050108">
    <property type="entry name" value="CDK"/>
</dbReference>
<dbReference type="GO" id="GO:0005634">
    <property type="term" value="C:nucleus"/>
    <property type="evidence" value="ECO:0007669"/>
    <property type="project" value="UniProtKB-ARBA"/>
</dbReference>
<evidence type="ECO:0000256" key="1">
    <source>
        <dbReference type="ARBA" id="ARBA00006485"/>
    </source>
</evidence>
<dbReference type="GO" id="GO:0004693">
    <property type="term" value="F:cyclin-dependent protein serine/threonine kinase activity"/>
    <property type="evidence" value="ECO:0007669"/>
    <property type="project" value="TreeGrafter"/>
</dbReference>
<evidence type="ECO:0000313" key="6">
    <source>
        <dbReference type="Proteomes" id="UP000033140"/>
    </source>
</evidence>
<keyword evidence="6" id="KW-1185">Reference proteome</keyword>
<dbReference type="RefSeq" id="XP_019025826.1">
    <property type="nucleotide sequence ID" value="XM_019167399.1"/>
</dbReference>
<dbReference type="GO" id="GO:0010468">
    <property type="term" value="P:regulation of gene expression"/>
    <property type="evidence" value="ECO:0007669"/>
    <property type="project" value="TreeGrafter"/>
</dbReference>
<organism evidence="5 6">
    <name type="scientific">Saitoella complicata (strain BCRC 22490 / CBS 7301 / JCM 7358 / NBRC 10748 / NRRL Y-17804)</name>
    <dbReference type="NCBI Taxonomy" id="698492"/>
    <lineage>
        <taxon>Eukaryota</taxon>
        <taxon>Fungi</taxon>
        <taxon>Dikarya</taxon>
        <taxon>Ascomycota</taxon>
        <taxon>Taphrinomycotina</taxon>
        <taxon>Taphrinomycotina incertae sedis</taxon>
        <taxon>Saitoella</taxon>
    </lineage>
</organism>
<dbReference type="GO" id="GO:0007165">
    <property type="term" value="P:signal transduction"/>
    <property type="evidence" value="ECO:0007669"/>
    <property type="project" value="TreeGrafter"/>
</dbReference>